<dbReference type="AlphaFoldDB" id="A0A0B6YLP6"/>
<sequence length="97" mass="10743">TSVSKTPVESLQQESDILKHNVLQVRAFRRDHGTRVSALKSQGQAESQSDELSSSTDKKRDIHFPCSSKRLTHFTKDGVTSPSGSIAIVYPTIKYNP</sequence>
<feature type="non-terminal residue" evidence="2">
    <location>
        <position position="1"/>
    </location>
</feature>
<accession>A0A0B6YLP6</accession>
<dbReference type="EMBL" id="HACG01009846">
    <property type="protein sequence ID" value="CEK56711.1"/>
    <property type="molecule type" value="Transcribed_RNA"/>
</dbReference>
<feature type="non-terminal residue" evidence="2">
    <location>
        <position position="97"/>
    </location>
</feature>
<feature type="region of interest" description="Disordered" evidence="1">
    <location>
        <begin position="33"/>
        <end position="62"/>
    </location>
</feature>
<evidence type="ECO:0000256" key="1">
    <source>
        <dbReference type="SAM" id="MobiDB-lite"/>
    </source>
</evidence>
<feature type="compositionally biased region" description="Polar residues" evidence="1">
    <location>
        <begin position="39"/>
        <end position="55"/>
    </location>
</feature>
<gene>
    <name evidence="2" type="primary">ORF28331</name>
</gene>
<evidence type="ECO:0000313" key="2">
    <source>
        <dbReference type="EMBL" id="CEK56711.1"/>
    </source>
</evidence>
<name>A0A0B6YLP6_9EUPU</name>
<reference evidence="2" key="1">
    <citation type="submission" date="2014-12" db="EMBL/GenBank/DDBJ databases">
        <title>Insight into the proteome of Arion vulgaris.</title>
        <authorList>
            <person name="Aradska J."/>
            <person name="Bulat T."/>
            <person name="Smidak R."/>
            <person name="Sarate P."/>
            <person name="Gangsoo J."/>
            <person name="Sialana F."/>
            <person name="Bilban M."/>
            <person name="Lubec G."/>
        </authorList>
    </citation>
    <scope>NUCLEOTIDE SEQUENCE</scope>
    <source>
        <tissue evidence="2">Skin</tissue>
    </source>
</reference>
<protein>
    <submittedName>
        <fullName evidence="2">Uncharacterized protein</fullName>
    </submittedName>
</protein>
<proteinExistence type="predicted"/>
<organism evidence="2">
    <name type="scientific">Arion vulgaris</name>
    <dbReference type="NCBI Taxonomy" id="1028688"/>
    <lineage>
        <taxon>Eukaryota</taxon>
        <taxon>Metazoa</taxon>
        <taxon>Spiralia</taxon>
        <taxon>Lophotrochozoa</taxon>
        <taxon>Mollusca</taxon>
        <taxon>Gastropoda</taxon>
        <taxon>Heterobranchia</taxon>
        <taxon>Euthyneura</taxon>
        <taxon>Panpulmonata</taxon>
        <taxon>Eupulmonata</taxon>
        <taxon>Stylommatophora</taxon>
        <taxon>Helicina</taxon>
        <taxon>Arionoidea</taxon>
        <taxon>Arionidae</taxon>
        <taxon>Arion</taxon>
    </lineage>
</organism>